<evidence type="ECO:0000313" key="2">
    <source>
        <dbReference type="Proteomes" id="UP000339249"/>
    </source>
</evidence>
<reference evidence="1 2" key="1">
    <citation type="submission" date="2019-04" db="EMBL/GenBank/DDBJ databases">
        <authorList>
            <consortium name="Pathogen Informatics"/>
        </authorList>
    </citation>
    <scope>NUCLEOTIDE SEQUENCE [LARGE SCALE GENOMIC DNA]</scope>
    <source>
        <strain evidence="1 2">NCTC9185</strain>
    </source>
</reference>
<dbReference type="Proteomes" id="UP000339249">
    <property type="component" value="Unassembled WGS sequence"/>
</dbReference>
<organism evidence="1 2">
    <name type="scientific">Raoultella terrigena</name>
    <name type="common">Klebsiella terrigena</name>
    <dbReference type="NCBI Taxonomy" id="577"/>
    <lineage>
        <taxon>Bacteria</taxon>
        <taxon>Pseudomonadati</taxon>
        <taxon>Pseudomonadota</taxon>
        <taxon>Gammaproteobacteria</taxon>
        <taxon>Enterobacterales</taxon>
        <taxon>Enterobacteriaceae</taxon>
        <taxon>Klebsiella/Raoultella group</taxon>
        <taxon>Raoultella</taxon>
    </lineage>
</organism>
<name>A0A4U9CZS4_RAOTE</name>
<protein>
    <submittedName>
        <fullName evidence="1">DNA-binding transcriptional activator GcvA</fullName>
    </submittedName>
</protein>
<keyword evidence="1" id="KW-0238">DNA-binding</keyword>
<gene>
    <name evidence="1" type="ORF">NCTC9185_00705</name>
</gene>
<dbReference type="Gene3D" id="3.40.190.10">
    <property type="entry name" value="Periplasmic binding protein-like II"/>
    <property type="match status" value="1"/>
</dbReference>
<proteinExistence type="predicted"/>
<dbReference type="GO" id="GO:0003677">
    <property type="term" value="F:DNA binding"/>
    <property type="evidence" value="ECO:0007669"/>
    <property type="project" value="UniProtKB-KW"/>
</dbReference>
<sequence>MRLNPNGARYAHRVRETLERLAGTPSTDGNGRWSRSLEIAVLPTFASRWLIPRLSGF</sequence>
<evidence type="ECO:0000313" key="1">
    <source>
        <dbReference type="EMBL" id="VTN08825.1"/>
    </source>
</evidence>
<accession>A0A4U9CZS4</accession>
<dbReference type="AlphaFoldDB" id="A0A4U9CZS4"/>
<dbReference type="EMBL" id="CABDVU010000001">
    <property type="protein sequence ID" value="VTN08825.1"/>
    <property type="molecule type" value="Genomic_DNA"/>
</dbReference>